<reference evidence="2 3" key="1">
    <citation type="submission" date="2023-06" db="EMBL/GenBank/DDBJ databases">
        <title>Sporosarcina sp. nov., isolated from Korean traditional fermented seafood 'Jeotgal'.</title>
        <authorList>
            <person name="Yang A.I."/>
            <person name="Shin N.-R."/>
        </authorList>
    </citation>
    <scope>NUCLEOTIDE SEQUENCE [LARGE SCALE GENOMIC DNA]</scope>
    <source>
        <strain evidence="2 3">KCTC43456</strain>
    </source>
</reference>
<name>A0AAW9A8Y2_9BACL</name>
<evidence type="ECO:0000313" key="2">
    <source>
        <dbReference type="EMBL" id="MDW0116805.1"/>
    </source>
</evidence>
<dbReference type="RefSeq" id="WP_283733685.1">
    <property type="nucleotide sequence ID" value="NZ_CP125968.1"/>
</dbReference>
<dbReference type="InterPro" id="IPR011008">
    <property type="entry name" value="Dimeric_a/b-barrel"/>
</dbReference>
<gene>
    <name evidence="2" type="ORF">QTL97_07665</name>
</gene>
<accession>A0AAW9A8Y2</accession>
<dbReference type="AlphaFoldDB" id="A0AAW9A8Y2"/>
<keyword evidence="3" id="KW-1185">Reference proteome</keyword>
<organism evidence="2 3">
    <name type="scientific">Sporosarcina thermotolerans</name>
    <dbReference type="NCBI Taxonomy" id="633404"/>
    <lineage>
        <taxon>Bacteria</taxon>
        <taxon>Bacillati</taxon>
        <taxon>Bacillota</taxon>
        <taxon>Bacilli</taxon>
        <taxon>Bacillales</taxon>
        <taxon>Caryophanaceae</taxon>
        <taxon>Sporosarcina</taxon>
    </lineage>
</organism>
<comment type="caution">
    <text evidence="2">The sequence shown here is derived from an EMBL/GenBank/DDBJ whole genome shotgun (WGS) entry which is preliminary data.</text>
</comment>
<dbReference type="Gene3D" id="3.30.70.100">
    <property type="match status" value="1"/>
</dbReference>
<evidence type="ECO:0000259" key="1">
    <source>
        <dbReference type="Pfam" id="PF07978"/>
    </source>
</evidence>
<dbReference type="SUPFAM" id="SSF54909">
    <property type="entry name" value="Dimeric alpha+beta barrel"/>
    <property type="match status" value="1"/>
</dbReference>
<dbReference type="Proteomes" id="UP001271648">
    <property type="component" value="Unassembled WGS sequence"/>
</dbReference>
<dbReference type="EMBL" id="JAUBDJ010000003">
    <property type="protein sequence ID" value="MDW0116805.1"/>
    <property type="molecule type" value="Genomic_DNA"/>
</dbReference>
<proteinExistence type="predicted"/>
<protein>
    <submittedName>
        <fullName evidence="2">NIPSNAP family protein</fullName>
    </submittedName>
</protein>
<dbReference type="InterPro" id="IPR012577">
    <property type="entry name" value="NIPSNAP"/>
</dbReference>
<evidence type="ECO:0000313" key="3">
    <source>
        <dbReference type="Proteomes" id="UP001271648"/>
    </source>
</evidence>
<sequence>MFYRRKFYTVKKEFVEIFNEHFNKTNLPNQLKYGSRLIGRWMKENEDNTVEVFAIWEYDSYEDYVEIETKIRNDHAHVERVKDWYAKNGGRDYVFKEYILEVKNEAITSTVYSGK</sequence>
<dbReference type="Pfam" id="PF07978">
    <property type="entry name" value="NIPSNAP"/>
    <property type="match status" value="1"/>
</dbReference>
<feature type="domain" description="NIPSNAP" evidence="1">
    <location>
        <begin position="7"/>
        <end position="81"/>
    </location>
</feature>